<accession>J8I7J0</accession>
<reference evidence="4 8" key="3">
    <citation type="submission" date="2016-10" db="EMBL/GenBank/DDBJ databases">
        <title>Genome Sequence of Bacillus weihenstephanensis GM6LP.</title>
        <authorList>
            <person name="Poehlein A."/>
            <person name="Wemheuer F."/>
            <person name="Hollensteiner J."/>
            <person name="Wemheuer B."/>
        </authorList>
    </citation>
    <scope>NUCLEOTIDE SEQUENCE [LARGE SCALE GENOMIC DNA]</scope>
    <source>
        <strain evidence="4 8">GM6LP</strain>
    </source>
</reference>
<accession>A0A1C3T8M7</accession>
<evidence type="ECO:0000313" key="2">
    <source>
        <dbReference type="EMBL" id="EJR41222.1"/>
    </source>
</evidence>
<dbReference type="RefSeq" id="WP_002013279.1">
    <property type="nucleotide sequence ID" value="NZ_CAKJWQ010000002.1"/>
</dbReference>
<dbReference type="HOGENOM" id="CLU_3076416_0_0_9"/>
<evidence type="ECO:0000313" key="6">
    <source>
        <dbReference type="Proteomes" id="UP000006976"/>
    </source>
</evidence>
<dbReference type="Proteomes" id="UP000001753">
    <property type="component" value="Chromosome"/>
</dbReference>
<evidence type="ECO:0000313" key="5">
    <source>
        <dbReference type="EMBL" id="QQA18327.1"/>
    </source>
</evidence>
<protein>
    <submittedName>
        <fullName evidence="1">Uncharacterized protein</fullName>
    </submittedName>
</protein>
<evidence type="ECO:0000313" key="4">
    <source>
        <dbReference type="EMBL" id="PJN67594.1"/>
    </source>
</evidence>
<accession>C2XUX4</accession>
<accession>A0A0B5SHV0</accession>
<evidence type="ECO:0000313" key="1">
    <source>
        <dbReference type="EMBL" id="EEL70602.1"/>
    </source>
</evidence>
<dbReference type="Proteomes" id="UP000194131">
    <property type="component" value="Unassembled WGS sequence"/>
</dbReference>
<gene>
    <name evidence="4" type="ORF">BACWE_45050</name>
    <name evidence="1" type="ORF">bcere0026_24950</name>
    <name evidence="5" type="ORF">I6G81_13180</name>
    <name evidence="2" type="ORF">III_02859</name>
    <name evidence="3" type="ORF">S3E15_00655</name>
</gene>
<name>A0A0B5SHV0_BACMY</name>
<proteinExistence type="predicted"/>
<dbReference type="EMBL" id="MRWU01000001">
    <property type="protein sequence ID" value="OSX97024.1"/>
    <property type="molecule type" value="Genomic_DNA"/>
</dbReference>
<reference evidence="2 6" key="2">
    <citation type="submission" date="2012-04" db="EMBL/GenBank/DDBJ databases">
        <title>The Genome Sequence of Bacillus cereus VD078.</title>
        <authorList>
            <consortium name="The Broad Institute Genome Sequencing Platform"/>
            <consortium name="The Broad Institute Genome Sequencing Center for Infectious Disease"/>
            <person name="Feldgarden M."/>
            <person name="Van der Auwera G.A."/>
            <person name="Mahillon J."/>
            <person name="Duprez V."/>
            <person name="Timmery S."/>
            <person name="Mattelet C."/>
            <person name="Dierick K."/>
            <person name="Sun M."/>
            <person name="Yu Z."/>
            <person name="Zhu L."/>
            <person name="Hu X."/>
            <person name="Shank E.B."/>
            <person name="Swiecicka I."/>
            <person name="Hansen B.M."/>
            <person name="Andrup L."/>
            <person name="Young S.K."/>
            <person name="Zeng Q."/>
            <person name="Gargeya S."/>
            <person name="Fitzgerald M."/>
            <person name="Haas B."/>
            <person name="Abouelleil A."/>
            <person name="Alvarado L."/>
            <person name="Arachchi H.M."/>
            <person name="Berlin A."/>
            <person name="Chapman S.B."/>
            <person name="Goldberg J."/>
            <person name="Griggs A."/>
            <person name="Gujja S."/>
            <person name="Hansen M."/>
            <person name="Howarth C."/>
            <person name="Imamovic A."/>
            <person name="Larimer J."/>
            <person name="McCowen C."/>
            <person name="Montmayeur A."/>
            <person name="Murphy C."/>
            <person name="Neiman D."/>
            <person name="Pearson M."/>
            <person name="Priest M."/>
            <person name="Roberts A."/>
            <person name="Saif S."/>
            <person name="Shea T."/>
            <person name="Sisk P."/>
            <person name="Sykes S."/>
            <person name="Wortman J."/>
            <person name="Nusbaum C."/>
            <person name="Birren B."/>
        </authorList>
    </citation>
    <scope>NUCLEOTIDE SEQUENCE [LARGE SCALE GENOMIC DNA]</scope>
    <source>
        <strain evidence="2 6">VD078</strain>
    </source>
</reference>
<keyword evidence="9" id="KW-1185">Reference proteome</keyword>
<reference evidence="1" key="1">
    <citation type="journal article" date="2012" name="Genome Res.">
        <title>Genomic characterization of the Bacillus cereus sensu lato species: Backdrop to the evolution of Bacillus anthracis.</title>
        <authorList>
            <person name="Zwick M.E."/>
            <person name="Joseph S.J."/>
            <person name="Didelot X."/>
            <person name="Chen P.E."/>
            <person name="Bishop-Lilly K.A."/>
            <person name="Stewart A.C."/>
            <person name="Willner K."/>
            <person name="Nolan N."/>
            <person name="Lentz S."/>
            <person name="Thomason M.K."/>
            <person name="Sozhamannan S."/>
            <person name="Mateczun A.J."/>
            <person name="Du L."/>
            <person name="Read T.D."/>
        </authorList>
    </citation>
    <scope>NUCLEOTIDE SEQUENCE [LARGE SCALE GENOMIC DNA]</scope>
    <source>
        <strain evidence="1">AH603</strain>
    </source>
</reference>
<evidence type="ECO:0000313" key="3">
    <source>
        <dbReference type="EMBL" id="OSX97024.1"/>
    </source>
</evidence>
<dbReference type="AlphaFoldDB" id="A0A0B5SHV0"/>
<reference evidence="5 9" key="5">
    <citation type="submission" date="2020-12" db="EMBL/GenBank/DDBJ databases">
        <title>FDA dAtabase for Regulatory Grade micrObial Sequences (FDA-ARGOS): Supporting development and validation of Infectious Disease Dx tests.</title>
        <authorList>
            <person name="Nelson B."/>
            <person name="Plummer A."/>
            <person name="Tallon L."/>
            <person name="Sadzewicz L."/>
            <person name="Zhao X."/>
            <person name="Boylan J."/>
            <person name="Ott S."/>
            <person name="Bowen H."/>
            <person name="Vavikolanu K."/>
            <person name="Mehta A."/>
            <person name="Aluvathingal J."/>
            <person name="Nadendla S."/>
            <person name="Myers T."/>
            <person name="Yan Y."/>
            <person name="Sichtig H."/>
        </authorList>
    </citation>
    <scope>NUCLEOTIDE SEQUENCE [LARGE SCALE GENOMIC DNA]</scope>
    <source>
        <strain evidence="5 9">FDAARGOS_924</strain>
    </source>
</reference>
<reference evidence="3 7" key="4">
    <citation type="submission" date="2016-12" db="EMBL/GenBank/DDBJ databases">
        <title>Genome Sequences of Twelve Sporeforming Bacillus Species Isolated from Foods.</title>
        <authorList>
            <person name="De Jong A."/>
            <person name="Holsappel S."/>
            <person name="Kuipers O.P."/>
        </authorList>
    </citation>
    <scope>NUCLEOTIDE SEQUENCE [LARGE SCALE GENOMIC DNA]</scope>
    <source>
        <strain evidence="3 7">S3E15</strain>
    </source>
</reference>
<dbReference type="Proteomes" id="UP000236165">
    <property type="component" value="Unassembled WGS sequence"/>
</dbReference>
<dbReference type="KEGG" id="bmyo:BG05_3396"/>
<dbReference type="EMBL" id="AHEV01000013">
    <property type="protein sequence ID" value="EJR41222.1"/>
    <property type="molecule type" value="Genomic_DNA"/>
</dbReference>
<accession>C2PWT0</accession>
<dbReference type="Proteomes" id="UP000596196">
    <property type="component" value="Chromosome"/>
</dbReference>
<sequence length="60" mass="6993">MPYVIRDEGLVLQGDNGKEPVFHTYEEAEETLKTLTIPQFPKHIRRKPFKPKIIKIADSE</sequence>
<evidence type="ECO:0000313" key="7">
    <source>
        <dbReference type="Proteomes" id="UP000194131"/>
    </source>
</evidence>
<dbReference type="EMBL" id="MKZQ01000058">
    <property type="protein sequence ID" value="PJN67594.1"/>
    <property type="molecule type" value="Genomic_DNA"/>
</dbReference>
<evidence type="ECO:0000313" key="9">
    <source>
        <dbReference type="Proteomes" id="UP000596196"/>
    </source>
</evidence>
<dbReference type="EMBL" id="CP065877">
    <property type="protein sequence ID" value="QQA18327.1"/>
    <property type="molecule type" value="Genomic_DNA"/>
</dbReference>
<dbReference type="Proteomes" id="UP000006976">
    <property type="component" value="Unassembled WGS sequence"/>
</dbReference>
<evidence type="ECO:0000313" key="8">
    <source>
        <dbReference type="Proteomes" id="UP000236165"/>
    </source>
</evidence>
<dbReference type="EMBL" id="ACMP01000072">
    <property type="protein sequence ID" value="EEL70602.1"/>
    <property type="molecule type" value="Genomic_DNA"/>
</dbReference>
<organism evidence="1">
    <name type="scientific">Bacillus mycoides</name>
    <dbReference type="NCBI Taxonomy" id="1405"/>
    <lineage>
        <taxon>Bacteria</taxon>
        <taxon>Bacillati</taxon>
        <taxon>Bacillota</taxon>
        <taxon>Bacilli</taxon>
        <taxon>Bacillales</taxon>
        <taxon>Bacillaceae</taxon>
        <taxon>Bacillus</taxon>
        <taxon>Bacillus cereus group</taxon>
    </lineage>
</organism>